<organism evidence="1 2">
    <name type="scientific">Alkalilimnicola ehrlichii (strain ATCC BAA-1101 / DSM 17681 / MLHE-1)</name>
    <dbReference type="NCBI Taxonomy" id="187272"/>
    <lineage>
        <taxon>Bacteria</taxon>
        <taxon>Pseudomonadati</taxon>
        <taxon>Pseudomonadota</taxon>
        <taxon>Gammaproteobacteria</taxon>
        <taxon>Chromatiales</taxon>
        <taxon>Ectothiorhodospiraceae</taxon>
        <taxon>Alkalilimnicola</taxon>
    </lineage>
</organism>
<protein>
    <submittedName>
        <fullName evidence="1">Uncharacterized protein</fullName>
    </submittedName>
</protein>
<dbReference type="OrthoDB" id="9861193at2"/>
<evidence type="ECO:0000313" key="2">
    <source>
        <dbReference type="Proteomes" id="UP000001962"/>
    </source>
</evidence>
<sequence length="93" mass="10103">MSDTTAALQRMADELDRVLRGSQEEAEAFYRARAVEVGRLLDRARDALPQGDQPLASDQRALHDAAELVGHLYAALAAWVLTGEAPEGMGRGR</sequence>
<gene>
    <name evidence="1" type="ordered locus">Mlg_1291</name>
</gene>
<dbReference type="HOGENOM" id="CLU_2393365_0_0_6"/>
<dbReference type="Proteomes" id="UP000001962">
    <property type="component" value="Chromosome"/>
</dbReference>
<proteinExistence type="predicted"/>
<dbReference type="AlphaFoldDB" id="Q0A947"/>
<dbReference type="RefSeq" id="WP_011629035.1">
    <property type="nucleotide sequence ID" value="NC_008340.1"/>
</dbReference>
<evidence type="ECO:0000313" key="1">
    <source>
        <dbReference type="EMBL" id="ABI56640.1"/>
    </source>
</evidence>
<accession>Q0A947</accession>
<dbReference type="EMBL" id="CP000453">
    <property type="protein sequence ID" value="ABI56640.1"/>
    <property type="molecule type" value="Genomic_DNA"/>
</dbReference>
<reference evidence="2" key="1">
    <citation type="submission" date="2006-08" db="EMBL/GenBank/DDBJ databases">
        <title>Complete sequence of Alkalilimnicola ehrilichei MLHE-1.</title>
        <authorList>
            <person name="Copeland A."/>
            <person name="Lucas S."/>
            <person name="Lapidus A."/>
            <person name="Barry K."/>
            <person name="Detter J.C."/>
            <person name="Glavina del Rio T."/>
            <person name="Hammon N."/>
            <person name="Israni S."/>
            <person name="Dalin E."/>
            <person name="Tice H."/>
            <person name="Pitluck S."/>
            <person name="Sims D."/>
            <person name="Brettin T."/>
            <person name="Bruce D."/>
            <person name="Han C."/>
            <person name="Tapia R."/>
            <person name="Gilna P."/>
            <person name="Schmutz J."/>
            <person name="Larimer F."/>
            <person name="Land M."/>
            <person name="Hauser L."/>
            <person name="Kyrpides N."/>
            <person name="Mikhailova N."/>
            <person name="Oremland R.S."/>
            <person name="Hoeft S.E."/>
            <person name="Switzer-Blum J."/>
            <person name="Kulp T."/>
            <person name="King G."/>
            <person name="Tabita R."/>
            <person name="Witte B."/>
            <person name="Santini J.M."/>
            <person name="Basu P."/>
            <person name="Hollibaugh J.T."/>
            <person name="Xie G."/>
            <person name="Stolz J.F."/>
            <person name="Richardson P."/>
        </authorList>
    </citation>
    <scope>NUCLEOTIDE SEQUENCE [LARGE SCALE GENOMIC DNA]</scope>
    <source>
        <strain evidence="2">ATCC BAA-1101 / DSM 17681 / MLHE-1</strain>
    </source>
</reference>
<name>Q0A947_ALKEH</name>
<keyword evidence="2" id="KW-1185">Reference proteome</keyword>
<dbReference type="KEGG" id="aeh:Mlg_1291"/>